<evidence type="ECO:0000256" key="1">
    <source>
        <dbReference type="ARBA" id="ARBA00023125"/>
    </source>
</evidence>
<dbReference type="InterPro" id="IPR010982">
    <property type="entry name" value="Lambda_DNA-bd_dom_sf"/>
</dbReference>
<dbReference type="EMBL" id="MXAL01000003">
    <property type="protein sequence ID" value="OWF33567.1"/>
    <property type="molecule type" value="Genomic_DNA"/>
</dbReference>
<name>A0A210PAR2_9LACO</name>
<organism evidence="4 5">
    <name type="scientific">Companilactobacillus kimchii</name>
    <dbReference type="NCBI Taxonomy" id="2801452"/>
    <lineage>
        <taxon>Bacteria</taxon>
        <taxon>Bacillati</taxon>
        <taxon>Bacillota</taxon>
        <taxon>Bacilli</taxon>
        <taxon>Lactobacillales</taxon>
        <taxon>Lactobacillaceae</taxon>
        <taxon>Companilactobacillus</taxon>
    </lineage>
</organism>
<feature type="transmembrane region" description="Helical" evidence="2">
    <location>
        <begin position="86"/>
        <end position="108"/>
    </location>
</feature>
<feature type="transmembrane region" description="Helical" evidence="2">
    <location>
        <begin position="114"/>
        <end position="131"/>
    </location>
</feature>
<keyword evidence="1" id="KW-0238">DNA-binding</keyword>
<protein>
    <recommendedName>
        <fullName evidence="3">HTH cro/C1-type domain-containing protein</fullName>
    </recommendedName>
</protein>
<evidence type="ECO:0000259" key="3">
    <source>
        <dbReference type="PROSITE" id="PS50943"/>
    </source>
</evidence>
<keyword evidence="2" id="KW-0812">Transmembrane</keyword>
<feature type="transmembrane region" description="Helical" evidence="2">
    <location>
        <begin position="143"/>
        <end position="167"/>
    </location>
</feature>
<dbReference type="CDD" id="cd00093">
    <property type="entry name" value="HTH_XRE"/>
    <property type="match status" value="1"/>
</dbReference>
<dbReference type="SUPFAM" id="SSF47413">
    <property type="entry name" value="lambda repressor-like DNA-binding domains"/>
    <property type="match status" value="1"/>
</dbReference>
<dbReference type="InterPro" id="IPR001387">
    <property type="entry name" value="Cro/C1-type_HTH"/>
</dbReference>
<dbReference type="AlphaFoldDB" id="A0A210PAR2"/>
<keyword evidence="2" id="KW-1133">Transmembrane helix</keyword>
<comment type="caution">
    <text evidence="4">The sequence shown here is derived from an EMBL/GenBank/DDBJ whole genome shotgun (WGS) entry which is preliminary data.</text>
</comment>
<evidence type="ECO:0000313" key="5">
    <source>
        <dbReference type="Proteomes" id="UP000196649"/>
    </source>
</evidence>
<gene>
    <name evidence="4" type="ORF">LKACC12383_00707</name>
</gene>
<dbReference type="Proteomes" id="UP000196649">
    <property type="component" value="Unassembled WGS sequence"/>
</dbReference>
<dbReference type="PANTHER" id="PTHR46558:SF15">
    <property type="entry name" value="HELIX-TURN-HELIX DOMAIN PROTEIN"/>
    <property type="match status" value="1"/>
</dbReference>
<feature type="domain" description="HTH cro/C1-type" evidence="3">
    <location>
        <begin position="7"/>
        <end position="61"/>
    </location>
</feature>
<dbReference type="GO" id="GO:0003677">
    <property type="term" value="F:DNA binding"/>
    <property type="evidence" value="ECO:0007669"/>
    <property type="project" value="UniProtKB-KW"/>
</dbReference>
<dbReference type="RefSeq" id="WP_054643498.1">
    <property type="nucleotide sequence ID" value="NZ_LNUB01000046.1"/>
</dbReference>
<proteinExistence type="predicted"/>
<dbReference type="SMART" id="SM00530">
    <property type="entry name" value="HTH_XRE"/>
    <property type="match status" value="1"/>
</dbReference>
<dbReference type="PANTHER" id="PTHR46558">
    <property type="entry name" value="TRACRIPTIONAL REGULATORY PROTEIN-RELATED-RELATED"/>
    <property type="match status" value="1"/>
</dbReference>
<sequence>MKIGDQLQKQRKLHHMSQNELAEKLHLTRQSISKWENGTTLPSFANVIAISELFGVSLDELIKGDAALMDKLKDDGRIRLTKVETIVIIGFVFIAITLAIIYGTGISMDDVNDWMSGFSLIFFILFANSINRKKFNESLNKKAVIFGILLLVTILVPFIMGTVSGVLGEAVKRQGYYDNLYK</sequence>
<dbReference type="Pfam" id="PF01381">
    <property type="entry name" value="HTH_3"/>
    <property type="match status" value="1"/>
</dbReference>
<evidence type="ECO:0000313" key="4">
    <source>
        <dbReference type="EMBL" id="OWF33567.1"/>
    </source>
</evidence>
<reference evidence="4 5" key="1">
    <citation type="submission" date="2017-03" db="EMBL/GenBank/DDBJ databases">
        <title>Genome sequence of Lactobacillus kimchii KACC 12383.</title>
        <authorList>
            <person name="Chun J."/>
        </authorList>
    </citation>
    <scope>NUCLEOTIDE SEQUENCE [LARGE SCALE GENOMIC DNA]</scope>
    <source>
        <strain evidence="4 5">KACC 12383</strain>
    </source>
</reference>
<evidence type="ECO:0000256" key="2">
    <source>
        <dbReference type="SAM" id="Phobius"/>
    </source>
</evidence>
<accession>A0A210PAR2</accession>
<dbReference type="Gene3D" id="1.10.260.40">
    <property type="entry name" value="lambda repressor-like DNA-binding domains"/>
    <property type="match status" value="1"/>
</dbReference>
<keyword evidence="2" id="KW-0472">Membrane</keyword>
<dbReference type="PROSITE" id="PS50943">
    <property type="entry name" value="HTH_CROC1"/>
    <property type="match status" value="1"/>
</dbReference>